<comment type="similarity">
    <text evidence="3">Belongs to the serpin family.</text>
</comment>
<dbReference type="PANTHER" id="PTHR11461:SF342">
    <property type="entry name" value="SERINE PROTEASE INHIBITOR 28DC"/>
    <property type="match status" value="1"/>
</dbReference>
<dbReference type="SUPFAM" id="SSF56574">
    <property type="entry name" value="Serpins"/>
    <property type="match status" value="1"/>
</dbReference>
<evidence type="ECO:0000259" key="5">
    <source>
        <dbReference type="SMART" id="SM00093"/>
    </source>
</evidence>
<feature type="chain" id="PRO_5044810412" description="Serpin domain-containing protein" evidence="4">
    <location>
        <begin position="19"/>
        <end position="475"/>
    </location>
</feature>
<proteinExistence type="inferred from homology"/>
<accession>A0ABD2X7P5</accession>
<gene>
    <name evidence="6" type="ORF">TKK_006472</name>
</gene>
<feature type="signal peptide" evidence="4">
    <location>
        <begin position="1"/>
        <end position="18"/>
    </location>
</feature>
<evidence type="ECO:0000256" key="1">
    <source>
        <dbReference type="ARBA" id="ARBA00022690"/>
    </source>
</evidence>
<dbReference type="Pfam" id="PF00079">
    <property type="entry name" value="Serpin"/>
    <property type="match status" value="1"/>
</dbReference>
<keyword evidence="4" id="KW-0732">Signal</keyword>
<comment type="caution">
    <text evidence="6">The sequence shown here is derived from an EMBL/GenBank/DDBJ whole genome shotgun (WGS) entry which is preliminary data.</text>
</comment>
<dbReference type="InterPro" id="IPR042178">
    <property type="entry name" value="Serpin_sf_1"/>
</dbReference>
<evidence type="ECO:0000313" key="6">
    <source>
        <dbReference type="EMBL" id="KAL3400646.1"/>
    </source>
</evidence>
<dbReference type="InterPro" id="IPR042185">
    <property type="entry name" value="Serpin_sf_2"/>
</dbReference>
<keyword evidence="1" id="KW-0646">Protease inhibitor</keyword>
<dbReference type="Gene3D" id="3.30.497.10">
    <property type="entry name" value="Antithrombin, subunit I, domain 2"/>
    <property type="match status" value="1"/>
</dbReference>
<dbReference type="InterPro" id="IPR023796">
    <property type="entry name" value="Serpin_dom"/>
</dbReference>
<feature type="domain" description="Serpin" evidence="5">
    <location>
        <begin position="91"/>
        <end position="472"/>
    </location>
</feature>
<reference evidence="6 7" key="1">
    <citation type="journal article" date="2024" name="bioRxiv">
        <title>A reference genome for Trichogramma kaykai: A tiny desert-dwelling parasitoid wasp with competing sex-ratio distorters.</title>
        <authorList>
            <person name="Culotta J."/>
            <person name="Lindsey A.R."/>
        </authorList>
    </citation>
    <scope>NUCLEOTIDE SEQUENCE [LARGE SCALE GENOMIC DNA]</scope>
    <source>
        <strain evidence="6 7">KSX58</strain>
    </source>
</reference>
<dbReference type="AlphaFoldDB" id="A0ABD2X7P5"/>
<dbReference type="InterPro" id="IPR023795">
    <property type="entry name" value="Serpin_CS"/>
</dbReference>
<dbReference type="FunFam" id="2.10.310.10:FF:000001">
    <property type="entry name" value="Serpin family A member 1"/>
    <property type="match status" value="1"/>
</dbReference>
<dbReference type="PANTHER" id="PTHR11461">
    <property type="entry name" value="SERINE PROTEASE INHIBITOR, SERPIN"/>
    <property type="match status" value="1"/>
</dbReference>
<protein>
    <recommendedName>
        <fullName evidence="5">Serpin domain-containing protein</fullName>
    </recommendedName>
</protein>
<dbReference type="Proteomes" id="UP001627154">
    <property type="component" value="Unassembled WGS sequence"/>
</dbReference>
<dbReference type="PROSITE" id="PS00284">
    <property type="entry name" value="SERPIN"/>
    <property type="match status" value="1"/>
</dbReference>
<sequence length="475" mass="54670">MKFSVLALLLVLFYFCQAQDFVFPDEFEEIQRQSRFQNYYPGPKPLPQPRNPTYQPNVGSRQTLPPFFKTFRVPLKDFQDKMSKGTTQLTLNLDKIMRSQYPNQNLVFSPLSLQMLLANILLASRGQTFDEISNIYNIDRKIFVNSEKNFHENFGKLIEKTFYSNKPGAPKVNYGTGVFLAKNDSYDFGTTFSARSEDFYKTHLETVDFLNGAQKIINNWVKSETRGLIPSILDSPPRLNTKAIIASALYFKGDWEKRFDHAEKSSFFINNNEITVNMMSREGKYKYYSDWNLKLDIISLPYEGSQVSMFVVIPKDKGTVALKNMKDKLTPDIIDKLIENMQETKLNIFLPKMDLSSDLDFTKALNNMGLRSLTDPDRADLSLLTSGERWELSIDAMRINQDWKNIHVYFDQIVQKVKLSVSEEGTEAAAVTGGLTFRDWGPQVVKADHPFLFFIRNNDTKSILFYGSIINPNSK</sequence>
<dbReference type="GO" id="GO:0004867">
    <property type="term" value="F:serine-type endopeptidase inhibitor activity"/>
    <property type="evidence" value="ECO:0007669"/>
    <property type="project" value="UniProtKB-KW"/>
</dbReference>
<dbReference type="EMBL" id="JBJJXI010000051">
    <property type="protein sequence ID" value="KAL3400646.1"/>
    <property type="molecule type" value="Genomic_DNA"/>
</dbReference>
<evidence type="ECO:0000256" key="4">
    <source>
        <dbReference type="SAM" id="SignalP"/>
    </source>
</evidence>
<dbReference type="SMART" id="SM00093">
    <property type="entry name" value="SERPIN"/>
    <property type="match status" value="1"/>
</dbReference>
<evidence type="ECO:0000313" key="7">
    <source>
        <dbReference type="Proteomes" id="UP001627154"/>
    </source>
</evidence>
<keyword evidence="2" id="KW-0722">Serine protease inhibitor</keyword>
<organism evidence="6 7">
    <name type="scientific">Trichogramma kaykai</name>
    <dbReference type="NCBI Taxonomy" id="54128"/>
    <lineage>
        <taxon>Eukaryota</taxon>
        <taxon>Metazoa</taxon>
        <taxon>Ecdysozoa</taxon>
        <taxon>Arthropoda</taxon>
        <taxon>Hexapoda</taxon>
        <taxon>Insecta</taxon>
        <taxon>Pterygota</taxon>
        <taxon>Neoptera</taxon>
        <taxon>Endopterygota</taxon>
        <taxon>Hymenoptera</taxon>
        <taxon>Apocrita</taxon>
        <taxon>Proctotrupomorpha</taxon>
        <taxon>Chalcidoidea</taxon>
        <taxon>Trichogrammatidae</taxon>
        <taxon>Trichogramma</taxon>
    </lineage>
</organism>
<evidence type="ECO:0000256" key="3">
    <source>
        <dbReference type="RuleBase" id="RU000411"/>
    </source>
</evidence>
<dbReference type="Gene3D" id="2.10.310.10">
    <property type="entry name" value="Serpins superfamily"/>
    <property type="match status" value="1"/>
</dbReference>
<evidence type="ECO:0000256" key="2">
    <source>
        <dbReference type="ARBA" id="ARBA00022900"/>
    </source>
</evidence>
<dbReference type="InterPro" id="IPR000215">
    <property type="entry name" value="Serpin_fam"/>
</dbReference>
<dbReference type="Gene3D" id="2.30.39.10">
    <property type="entry name" value="Alpha-1-antitrypsin, domain 1"/>
    <property type="match status" value="1"/>
</dbReference>
<name>A0ABD2X7P5_9HYME</name>
<keyword evidence="7" id="KW-1185">Reference proteome</keyword>
<dbReference type="InterPro" id="IPR036186">
    <property type="entry name" value="Serpin_sf"/>
</dbReference>
<dbReference type="CDD" id="cd00172">
    <property type="entry name" value="serpin"/>
    <property type="match status" value="1"/>
</dbReference>